<gene>
    <name evidence="5" type="ORF">GCM10007874_56950</name>
</gene>
<feature type="region of interest" description="Disordered" evidence="3">
    <location>
        <begin position="1"/>
        <end position="21"/>
    </location>
</feature>
<dbReference type="PANTHER" id="PTHR30363:SF44">
    <property type="entry name" value="AGA OPERON TRANSCRIPTIONAL REPRESSOR-RELATED"/>
    <property type="match status" value="1"/>
</dbReference>
<dbReference type="InterPro" id="IPR037171">
    <property type="entry name" value="NagB/RpiA_transferase-like"/>
</dbReference>
<dbReference type="RefSeq" id="WP_284315637.1">
    <property type="nucleotide sequence ID" value="NZ_BSPC01000065.1"/>
</dbReference>
<name>A0ABQ6CUJ8_9HYPH</name>
<keyword evidence="2" id="KW-0804">Transcription</keyword>
<dbReference type="PROSITE" id="PS51000">
    <property type="entry name" value="HTH_DEOR_2"/>
    <property type="match status" value="1"/>
</dbReference>
<proteinExistence type="predicted"/>
<dbReference type="SUPFAM" id="SSF46785">
    <property type="entry name" value="Winged helix' DNA-binding domain"/>
    <property type="match status" value="1"/>
</dbReference>
<dbReference type="EMBL" id="BSPC01000065">
    <property type="protein sequence ID" value="GLS22675.1"/>
    <property type="molecule type" value="Genomic_DNA"/>
</dbReference>
<evidence type="ECO:0000256" key="3">
    <source>
        <dbReference type="SAM" id="MobiDB-lite"/>
    </source>
</evidence>
<keyword evidence="1" id="KW-0805">Transcription regulation</keyword>
<dbReference type="Pfam" id="PF08220">
    <property type="entry name" value="HTH_DeoR"/>
    <property type="match status" value="1"/>
</dbReference>
<dbReference type="InterPro" id="IPR050313">
    <property type="entry name" value="Carb_Metab_HTH_regulators"/>
</dbReference>
<sequence>MAELSDIDLPGSVGAKKEKSMGTSDRRRALLLRVREAGYVDAAALARDFAVDGSTIRRDLAQLTRAGLIRRTHGGVLPAEPGNVIDTPYQVREHENPEAKQAIARAAADLVQDGQTVILDNGSTTYQIAAELKRRRNLTIVTNDLRIGMCIADQPANRLHMTGGVLLDTVYTLVGPAAVAAFDGLHADWAFLGAEGIDAEAGITNINVVEIPTKHAMIAAAAKVVFAADSTKFGRRAFATVCQLDEADILLTDGGLAPDKRAAFGSKLRCV</sequence>
<feature type="domain" description="HTH deoR-type" evidence="4">
    <location>
        <begin position="23"/>
        <end position="78"/>
    </location>
</feature>
<dbReference type="SMART" id="SM00420">
    <property type="entry name" value="HTH_DEOR"/>
    <property type="match status" value="1"/>
</dbReference>
<dbReference type="InterPro" id="IPR036390">
    <property type="entry name" value="WH_DNA-bd_sf"/>
</dbReference>
<evidence type="ECO:0000256" key="1">
    <source>
        <dbReference type="ARBA" id="ARBA00023015"/>
    </source>
</evidence>
<accession>A0ABQ6CUJ8</accession>
<evidence type="ECO:0000256" key="2">
    <source>
        <dbReference type="ARBA" id="ARBA00023163"/>
    </source>
</evidence>
<dbReference type="Pfam" id="PF00455">
    <property type="entry name" value="DeoRC"/>
    <property type="match status" value="1"/>
</dbReference>
<evidence type="ECO:0000313" key="6">
    <source>
        <dbReference type="Proteomes" id="UP001156882"/>
    </source>
</evidence>
<dbReference type="SUPFAM" id="SSF100950">
    <property type="entry name" value="NagB/RpiA/CoA transferase-like"/>
    <property type="match status" value="1"/>
</dbReference>
<dbReference type="PANTHER" id="PTHR30363">
    <property type="entry name" value="HTH-TYPE TRANSCRIPTIONAL REGULATOR SRLR-RELATED"/>
    <property type="match status" value="1"/>
</dbReference>
<dbReference type="Proteomes" id="UP001156882">
    <property type="component" value="Unassembled WGS sequence"/>
</dbReference>
<evidence type="ECO:0000313" key="5">
    <source>
        <dbReference type="EMBL" id="GLS22675.1"/>
    </source>
</evidence>
<dbReference type="InterPro" id="IPR014036">
    <property type="entry name" value="DeoR-like_C"/>
</dbReference>
<keyword evidence="6" id="KW-1185">Reference proteome</keyword>
<comment type="caution">
    <text evidence="5">The sequence shown here is derived from an EMBL/GenBank/DDBJ whole genome shotgun (WGS) entry which is preliminary data.</text>
</comment>
<reference evidence="6" key="1">
    <citation type="journal article" date="2019" name="Int. J. Syst. Evol. Microbiol.">
        <title>The Global Catalogue of Microorganisms (GCM) 10K type strain sequencing project: providing services to taxonomists for standard genome sequencing and annotation.</title>
        <authorList>
            <consortium name="The Broad Institute Genomics Platform"/>
            <consortium name="The Broad Institute Genome Sequencing Center for Infectious Disease"/>
            <person name="Wu L."/>
            <person name="Ma J."/>
        </authorList>
    </citation>
    <scope>NUCLEOTIDE SEQUENCE [LARGE SCALE GENOMIC DNA]</scope>
    <source>
        <strain evidence="6">NBRC 101365</strain>
    </source>
</reference>
<protein>
    <submittedName>
        <fullName evidence="5">DeoR family transcriptional regulator</fullName>
    </submittedName>
</protein>
<dbReference type="Gene3D" id="3.40.50.1360">
    <property type="match status" value="1"/>
</dbReference>
<dbReference type="InterPro" id="IPR001034">
    <property type="entry name" value="DeoR_HTH"/>
</dbReference>
<evidence type="ECO:0000259" key="4">
    <source>
        <dbReference type="PROSITE" id="PS51000"/>
    </source>
</evidence>
<organism evidence="5 6">
    <name type="scientific">Labrys miyagiensis</name>
    <dbReference type="NCBI Taxonomy" id="346912"/>
    <lineage>
        <taxon>Bacteria</taxon>
        <taxon>Pseudomonadati</taxon>
        <taxon>Pseudomonadota</taxon>
        <taxon>Alphaproteobacteria</taxon>
        <taxon>Hyphomicrobiales</taxon>
        <taxon>Xanthobacteraceae</taxon>
        <taxon>Labrys</taxon>
    </lineage>
</organism>
<dbReference type="SMART" id="SM01134">
    <property type="entry name" value="DeoRC"/>
    <property type="match status" value="1"/>
</dbReference>
<dbReference type="PRINTS" id="PR00037">
    <property type="entry name" value="HTHLACR"/>
</dbReference>